<dbReference type="Proteomes" id="UP000887540">
    <property type="component" value="Unplaced"/>
</dbReference>
<keyword evidence="1" id="KW-1185">Reference proteome</keyword>
<dbReference type="WBParaSite" id="ACRNAN_scaffold9104.g28143.t1">
    <property type="protein sequence ID" value="ACRNAN_scaffold9104.g28143.t1"/>
    <property type="gene ID" value="ACRNAN_scaffold9104.g28143"/>
</dbReference>
<organism evidence="1 2">
    <name type="scientific">Acrobeloides nanus</name>
    <dbReference type="NCBI Taxonomy" id="290746"/>
    <lineage>
        <taxon>Eukaryota</taxon>
        <taxon>Metazoa</taxon>
        <taxon>Ecdysozoa</taxon>
        <taxon>Nematoda</taxon>
        <taxon>Chromadorea</taxon>
        <taxon>Rhabditida</taxon>
        <taxon>Tylenchina</taxon>
        <taxon>Cephalobomorpha</taxon>
        <taxon>Cephaloboidea</taxon>
        <taxon>Cephalobidae</taxon>
        <taxon>Acrobeloides</taxon>
    </lineage>
</organism>
<sequence>MNRFHMSNESFVSRTCLAFDVQPREPEVNAAKPEGEFFVGKLTGLFKHGPAHQDYSTTKIYEEPLASTSRAYKVDEFHENNMLRSIIVATEAMKSCRKRNQHQKNQQKRVLSQDLQVFSRKELPIKTTQFLGTRTEKNVNVRRRIKFTKNLKHQQ</sequence>
<proteinExistence type="predicted"/>
<protein>
    <submittedName>
        <fullName evidence="2">Uncharacterized protein</fullName>
    </submittedName>
</protein>
<name>A0A914EKT7_9BILA</name>
<accession>A0A914EKT7</accession>
<dbReference type="AlphaFoldDB" id="A0A914EKT7"/>
<reference evidence="2" key="1">
    <citation type="submission" date="2022-11" db="UniProtKB">
        <authorList>
            <consortium name="WormBaseParasite"/>
        </authorList>
    </citation>
    <scope>IDENTIFICATION</scope>
</reference>
<evidence type="ECO:0000313" key="2">
    <source>
        <dbReference type="WBParaSite" id="ACRNAN_scaffold9104.g28143.t1"/>
    </source>
</evidence>
<evidence type="ECO:0000313" key="1">
    <source>
        <dbReference type="Proteomes" id="UP000887540"/>
    </source>
</evidence>